<dbReference type="AlphaFoldDB" id="A0A5R9F6G9"/>
<dbReference type="EMBL" id="SWLG01000004">
    <property type="protein sequence ID" value="TLS38089.1"/>
    <property type="molecule type" value="Genomic_DNA"/>
</dbReference>
<dbReference type="Proteomes" id="UP000308230">
    <property type="component" value="Unassembled WGS sequence"/>
</dbReference>
<comment type="caution">
    <text evidence="1">The sequence shown here is derived from an EMBL/GenBank/DDBJ whole genome shotgun (WGS) entry which is preliminary data.</text>
</comment>
<protein>
    <submittedName>
        <fullName evidence="1">Uncharacterized protein</fullName>
    </submittedName>
</protein>
<evidence type="ECO:0000313" key="1">
    <source>
        <dbReference type="EMBL" id="TLS38089.1"/>
    </source>
</evidence>
<name>A0A5R9F6G9_9BACL</name>
<organism evidence="1 2">
    <name type="scientific">Exobacillus caeni</name>
    <dbReference type="NCBI Taxonomy" id="2574798"/>
    <lineage>
        <taxon>Bacteria</taxon>
        <taxon>Bacillati</taxon>
        <taxon>Bacillota</taxon>
        <taxon>Bacilli</taxon>
        <taxon>Bacillales</taxon>
        <taxon>Guptibacillaceae</taxon>
        <taxon>Exobacillus</taxon>
    </lineage>
</organism>
<sequence>MKIVFFEKGDISVIVGASQLKGNLTIEQIKSEGEKKSKDIARLLGREIGYMIDMNGKLDTDLPMD</sequence>
<keyword evidence="2" id="KW-1185">Reference proteome</keyword>
<accession>A0A5R9F6G9</accession>
<dbReference type="RefSeq" id="WP_138124209.1">
    <property type="nucleotide sequence ID" value="NZ_SWLG01000004.1"/>
</dbReference>
<dbReference type="OrthoDB" id="2913032at2"/>
<reference evidence="1 2" key="1">
    <citation type="submission" date="2019-04" db="EMBL/GenBank/DDBJ databases">
        <title>Bacillus caeni sp. nov., a bacterium isolated from mangrove sediment.</title>
        <authorList>
            <person name="Huang H."/>
            <person name="Mo K."/>
            <person name="Hu Y."/>
        </authorList>
    </citation>
    <scope>NUCLEOTIDE SEQUENCE [LARGE SCALE GENOMIC DNA]</scope>
    <source>
        <strain evidence="1 2">HB172195</strain>
    </source>
</reference>
<evidence type="ECO:0000313" key="2">
    <source>
        <dbReference type="Proteomes" id="UP000308230"/>
    </source>
</evidence>
<gene>
    <name evidence="1" type="ORF">FCL54_05965</name>
</gene>
<proteinExistence type="predicted"/>